<sequence>SKTKSPLQSQEELNAVYLEDNVFRTAEGKFYDKIFDVIKIIAVLYDDDEEEDQKNPRCIITDIGSDTINPLVRSLFLLLHYALWENTRVHCDICEIIYPFLSKMLVLGLSEQFEDSLVEDILETCRSIAFAKDNSIKDSLLSILLPHILPWMKKYPDKKFFLHWTHIMKNISVFIN</sequence>
<evidence type="ECO:0008006" key="3">
    <source>
        <dbReference type="Google" id="ProtNLM"/>
    </source>
</evidence>
<dbReference type="EMBL" id="BQXS01010000">
    <property type="protein sequence ID" value="GKT32518.1"/>
    <property type="molecule type" value="Genomic_DNA"/>
</dbReference>
<gene>
    <name evidence="1" type="ORF">ADUPG1_006658</name>
</gene>
<reference evidence="1" key="1">
    <citation type="submission" date="2022-03" db="EMBL/GenBank/DDBJ databases">
        <title>Draft genome sequence of Aduncisulcus paluster, a free-living microaerophilic Fornicata.</title>
        <authorList>
            <person name="Yuyama I."/>
            <person name="Kume K."/>
            <person name="Tamura T."/>
            <person name="Inagaki Y."/>
            <person name="Hashimoto T."/>
        </authorList>
    </citation>
    <scope>NUCLEOTIDE SEQUENCE</scope>
    <source>
        <strain evidence="1">NY0171</strain>
    </source>
</reference>
<dbReference type="Proteomes" id="UP001057375">
    <property type="component" value="Unassembled WGS sequence"/>
</dbReference>
<name>A0ABQ5KLY6_9EUKA</name>
<feature type="non-terminal residue" evidence="1">
    <location>
        <position position="1"/>
    </location>
</feature>
<proteinExistence type="predicted"/>
<evidence type="ECO:0000313" key="2">
    <source>
        <dbReference type="Proteomes" id="UP001057375"/>
    </source>
</evidence>
<organism evidence="1 2">
    <name type="scientific">Aduncisulcus paluster</name>
    <dbReference type="NCBI Taxonomy" id="2918883"/>
    <lineage>
        <taxon>Eukaryota</taxon>
        <taxon>Metamonada</taxon>
        <taxon>Carpediemonas-like organisms</taxon>
        <taxon>Aduncisulcus</taxon>
    </lineage>
</organism>
<keyword evidence="2" id="KW-1185">Reference proteome</keyword>
<protein>
    <recommendedName>
        <fullName evidence="3">Small subunit processome component 20 homolog</fullName>
    </recommendedName>
</protein>
<comment type="caution">
    <text evidence="1">The sequence shown here is derived from an EMBL/GenBank/DDBJ whole genome shotgun (WGS) entry which is preliminary data.</text>
</comment>
<accession>A0ABQ5KLY6</accession>
<evidence type="ECO:0000313" key="1">
    <source>
        <dbReference type="EMBL" id="GKT32518.1"/>
    </source>
</evidence>